<evidence type="ECO:0000259" key="1">
    <source>
        <dbReference type="Pfam" id="PF15059"/>
    </source>
</evidence>
<dbReference type="Pfam" id="PF15059">
    <property type="entry name" value="Speriolin_C"/>
    <property type="match status" value="1"/>
</dbReference>
<dbReference type="Proteomes" id="UP001557470">
    <property type="component" value="Unassembled WGS sequence"/>
</dbReference>
<dbReference type="PANTHER" id="PTHR22192:SF17">
    <property type="entry name" value="SPERIOLIN-LIKE PROTEIN"/>
    <property type="match status" value="1"/>
</dbReference>
<sequence>MNTEGDSTFLRLENEKLRNENDYLKIMNELLKENADLKFKLQTSISDSTLVGTPGRQTTIQWQDSMNESRFKHDLNQTSKHPHKTSSPINLQSFTRSCMNTNRKQHEETTSCSYMSHDIKETERVLGEIAFQLDRRILSYVFQGHTRLYGFTVINIQDKIVEVSTHPLTGKMDEGYRLLLSQRHADLMDRLSQLGYSTILHPPFTEFIVNTYGILQQRPKSSGTQGLGYNSTDFWRKVLINTTPSKLLKDLLLLLNCLSYMAGQDGRPLILW</sequence>
<dbReference type="AlphaFoldDB" id="A0ABD0X2X6"/>
<dbReference type="InterPro" id="IPR029384">
    <property type="entry name" value="Speriolin_C"/>
</dbReference>
<reference evidence="2 3" key="1">
    <citation type="submission" date="2024-06" db="EMBL/GenBank/DDBJ databases">
        <authorList>
            <person name="Pan Q."/>
            <person name="Wen M."/>
            <person name="Jouanno E."/>
            <person name="Zahm M."/>
            <person name="Klopp C."/>
            <person name="Cabau C."/>
            <person name="Louis A."/>
            <person name="Berthelot C."/>
            <person name="Parey E."/>
            <person name="Roest Crollius H."/>
            <person name="Montfort J."/>
            <person name="Robinson-Rechavi M."/>
            <person name="Bouchez O."/>
            <person name="Lampietro C."/>
            <person name="Lopez Roques C."/>
            <person name="Donnadieu C."/>
            <person name="Postlethwait J."/>
            <person name="Bobe J."/>
            <person name="Verreycken H."/>
            <person name="Guiguen Y."/>
        </authorList>
    </citation>
    <scope>NUCLEOTIDE SEQUENCE [LARGE SCALE GENOMIC DNA]</scope>
    <source>
        <strain evidence="2">Up_M1</strain>
        <tissue evidence="2">Testis</tissue>
    </source>
</reference>
<name>A0ABD0X2X6_UMBPY</name>
<dbReference type="InterPro" id="IPR026715">
    <property type="entry name" value="SPATC1"/>
</dbReference>
<dbReference type="PANTHER" id="PTHR22192">
    <property type="entry name" value="SPERIOLIN"/>
    <property type="match status" value="1"/>
</dbReference>
<gene>
    <name evidence="2" type="ORF">UPYG_G00157160</name>
</gene>
<evidence type="ECO:0000313" key="2">
    <source>
        <dbReference type="EMBL" id="KAL0985459.1"/>
    </source>
</evidence>
<feature type="domain" description="Speriolin C-terminal" evidence="1">
    <location>
        <begin position="125"/>
        <end position="272"/>
    </location>
</feature>
<evidence type="ECO:0000313" key="3">
    <source>
        <dbReference type="Proteomes" id="UP001557470"/>
    </source>
</evidence>
<comment type="caution">
    <text evidence="2">The sequence shown here is derived from an EMBL/GenBank/DDBJ whole genome shotgun (WGS) entry which is preliminary data.</text>
</comment>
<protein>
    <recommendedName>
        <fullName evidence="1">Speriolin C-terminal domain-containing protein</fullName>
    </recommendedName>
</protein>
<accession>A0ABD0X2X6</accession>
<proteinExistence type="predicted"/>
<organism evidence="2 3">
    <name type="scientific">Umbra pygmaea</name>
    <name type="common">Eastern mudminnow</name>
    <dbReference type="NCBI Taxonomy" id="75934"/>
    <lineage>
        <taxon>Eukaryota</taxon>
        <taxon>Metazoa</taxon>
        <taxon>Chordata</taxon>
        <taxon>Craniata</taxon>
        <taxon>Vertebrata</taxon>
        <taxon>Euteleostomi</taxon>
        <taxon>Actinopterygii</taxon>
        <taxon>Neopterygii</taxon>
        <taxon>Teleostei</taxon>
        <taxon>Protacanthopterygii</taxon>
        <taxon>Esociformes</taxon>
        <taxon>Umbridae</taxon>
        <taxon>Umbra</taxon>
    </lineage>
</organism>
<keyword evidence="3" id="KW-1185">Reference proteome</keyword>
<dbReference type="EMBL" id="JAGEUA010000004">
    <property type="protein sequence ID" value="KAL0985459.1"/>
    <property type="molecule type" value="Genomic_DNA"/>
</dbReference>